<reference evidence="5" key="1">
    <citation type="submission" date="2021-02" db="EMBL/GenBank/DDBJ databases">
        <authorList>
            <person name="Nowell W R."/>
        </authorList>
    </citation>
    <scope>NUCLEOTIDE SEQUENCE</scope>
</reference>
<feature type="repeat" description="NHL" evidence="2">
    <location>
        <begin position="519"/>
        <end position="558"/>
    </location>
</feature>
<dbReference type="InterPro" id="IPR050952">
    <property type="entry name" value="TRIM-NHL_E3_ligases"/>
</dbReference>
<feature type="transmembrane region" description="Helical" evidence="4">
    <location>
        <begin position="1633"/>
        <end position="1657"/>
    </location>
</feature>
<dbReference type="PROSITE" id="PS51125">
    <property type="entry name" value="NHL"/>
    <property type="match status" value="4"/>
</dbReference>
<organism evidence="5 6">
    <name type="scientific">Adineta steineri</name>
    <dbReference type="NCBI Taxonomy" id="433720"/>
    <lineage>
        <taxon>Eukaryota</taxon>
        <taxon>Metazoa</taxon>
        <taxon>Spiralia</taxon>
        <taxon>Gnathifera</taxon>
        <taxon>Rotifera</taxon>
        <taxon>Eurotatoria</taxon>
        <taxon>Bdelloidea</taxon>
        <taxon>Adinetida</taxon>
        <taxon>Adinetidae</taxon>
        <taxon>Adineta</taxon>
    </lineage>
</organism>
<evidence type="ECO:0008006" key="7">
    <source>
        <dbReference type="Google" id="ProtNLM"/>
    </source>
</evidence>
<feature type="repeat" description="NHL" evidence="2">
    <location>
        <begin position="222"/>
        <end position="261"/>
    </location>
</feature>
<proteinExistence type="predicted"/>
<feature type="transmembrane region" description="Helical" evidence="4">
    <location>
        <begin position="1570"/>
        <end position="1588"/>
    </location>
</feature>
<name>A0A814D7X5_9BILA</name>
<dbReference type="SUPFAM" id="SSF101898">
    <property type="entry name" value="NHL repeat"/>
    <property type="match status" value="4"/>
</dbReference>
<evidence type="ECO:0000313" key="6">
    <source>
        <dbReference type="Proteomes" id="UP000663891"/>
    </source>
</evidence>
<dbReference type="Gene3D" id="1.20.1070.10">
    <property type="entry name" value="Rhodopsin 7-helix transmembrane proteins"/>
    <property type="match status" value="1"/>
</dbReference>
<evidence type="ECO:0000256" key="4">
    <source>
        <dbReference type="SAM" id="Phobius"/>
    </source>
</evidence>
<dbReference type="OrthoDB" id="10128525at2759"/>
<dbReference type="EMBL" id="CAJNON010000092">
    <property type="protein sequence ID" value="CAF0951605.1"/>
    <property type="molecule type" value="Genomic_DNA"/>
</dbReference>
<dbReference type="CDD" id="cd05819">
    <property type="entry name" value="NHL"/>
    <property type="match status" value="4"/>
</dbReference>
<comment type="caution">
    <text evidence="5">The sequence shown here is derived from an EMBL/GenBank/DDBJ whole genome shotgun (WGS) entry which is preliminary data.</text>
</comment>
<accession>A0A814D7X5</accession>
<sequence>MWIIISIVAIMLIIIIPTSIVITKKTNNNKSTTTKSSITEIITTSKEPTTSSATTTTTTRTTANPTLSFNQPKFSPTATWNSNGITIADRSIVGQSPGAMFVNTNNTIYVANHEKNTIVMWQEEIAKPTKIIHGSFTRPCSIFVTSNGDIYIDDGEDNSGVQKWIAETDNFVTVMNVNSSCYGLFVDIDDTLYCSMRDDEQVVKRSLNDPLINSNRVAAGTGSYGSASNQLSRPHGIFVDVNLDLYVADCGNDRIQLFQSGGLNGITVVGSESLNPTIMLSCPTGIVLDAEKYLFIVDQDNHRIIGSGLNGIQCLVGCYGKGSRSNQLSRPISLSFDYSGNIFVTDQENSRIQKFVLMKDSFALTLNQPKFCSTATWNPTGITFANQSIVGEYPFAIFVNTNNTIYVADAENNIILIWHGESVKPTKITHGNFAEPASLFVTSNGDIYVDDGYENGRVQKWSVETNNFTTVMNVNSSCTGLFVDINDTLYCSMRDHHQVVKRPLNDVEMISNLVAAGTGIRGSDSNQLDSPFGIFVDVNLDLYVADCDNHRVQLFQSGESNGTAVVGSGSLNQIITLVCPTGIVLDAEKYLFIVDSTSNRIFGSGLDGFRCLVGCDGKGSLSNQLAIPSSFSFDRSNNMFVVDQGNSRIQKFKYLKRYCEPTTSSATTTTTTNTIANPSLSFNQPKFCSQATWNPTGITFANQSIVGEYPLAIFVNTNNTIYAADAENNIILIWHEESVKPTKITHGNFAEPASLFVTSNGDIYIDDGYKNSRVQKWSVETNTFTTVMNVNSPCTGLFVDINDTLYCSMHDHHQVVKRSLNDAEMISNLVAAGTGINGSASNQLKSPYGIFVDVNLDLYVADCENHRVQLFQSGESNGTAVVGSGSLNQISTLVCPTGIVLDAEKYLFIVDSTSNRIFGSGLDGFRCLVGCDGKGSLSNQLDYPFSFSFDHSGNMFVVDQENSRIQKFKYLKRYCALTFNQPKFCSTATWNPTGITFANQSIVGEYPLAIFVNTNNTIHVANAENNIILIWYQESVKPTKITHGSFAEPASLFVTSNGDIYVNDGYKNGRVQKWSVETNNFTTVMNVNSSCWGLFVDINDTLYCSMRDDEQVVKRSLNDPVINSNLVAAGTGSYGSASDQLSSPHGIFVDVNLDLYVADCDNHRVQLFQSGESNGTTVVGSGSLNQISTLRCPTGIALDAEKYLFIVDSTSNRIFGSGLDGFRCLVGCDGAGSQSNQLAIPSSFSFDRSNNMFVVDQGNSRIQKFKYLKRYCGTPVNIQFNYSSELTNDNPTYYRDCQVPQCHYESLQIYVNTTGLYVLWSENNINAYGYIYKNDFNPLKPPENLLLSHGGECNDGQFKLIIDLEINTRYILVITTRDPKIIGNFSIFISGPNNVSLSPFSPKESSCVIGDQCNIYIKGIGLTLDDILRDELQPNTVLNNQSFSIKLSAGLTIIMFVAGLISTILCFITFQHKDSQQVGCGMYLLASSITSLLTISMFIIKFWFVVLTHINESTSLSILRGGCVAIEPILKNFLYLDGWLNACVAVERAVLIFKGVNFDKKKSKSIARRTVFILPLCILCTFIHELVFRRLFVYETGLDMINTNKTNEDTIKRYVSCITRYSSSVQDYNTAVLFFHLVGPFIINLFSALFIIFGGAYQRSIIRTNQSFQEHVQEQFREHKQLIISPIVLLVLSVPRLIISLLPGCVKTSENLWLYLGAYFISFTPPMLIFLIFVSPSELYMKAFKQSFNRMRRRTPP</sequence>
<evidence type="ECO:0000256" key="2">
    <source>
        <dbReference type="PROSITE-ProRule" id="PRU00504"/>
    </source>
</evidence>
<dbReference type="GO" id="GO:0008270">
    <property type="term" value="F:zinc ion binding"/>
    <property type="evidence" value="ECO:0007669"/>
    <property type="project" value="UniProtKB-KW"/>
</dbReference>
<dbReference type="InterPro" id="IPR011042">
    <property type="entry name" value="6-blade_b-propeller_TolB-like"/>
</dbReference>
<evidence type="ECO:0000256" key="3">
    <source>
        <dbReference type="SAM" id="MobiDB-lite"/>
    </source>
</evidence>
<dbReference type="Pfam" id="PF01436">
    <property type="entry name" value="NHL"/>
    <property type="match status" value="3"/>
</dbReference>
<dbReference type="PANTHER" id="PTHR24104:SF25">
    <property type="entry name" value="PROTEIN LIN-41"/>
    <property type="match status" value="1"/>
</dbReference>
<keyword evidence="4" id="KW-0812">Transmembrane</keyword>
<dbReference type="Proteomes" id="UP000663891">
    <property type="component" value="Unassembled WGS sequence"/>
</dbReference>
<evidence type="ECO:0000256" key="1">
    <source>
        <dbReference type="ARBA" id="ARBA00022737"/>
    </source>
</evidence>
<keyword evidence="1" id="KW-0677">Repeat</keyword>
<dbReference type="SUPFAM" id="SSF81321">
    <property type="entry name" value="Family A G protein-coupled receptor-like"/>
    <property type="match status" value="1"/>
</dbReference>
<feature type="transmembrane region" description="Helical" evidence="4">
    <location>
        <begin position="1482"/>
        <end position="1506"/>
    </location>
</feature>
<keyword evidence="4" id="KW-0472">Membrane</keyword>
<feature type="region of interest" description="Disordered" evidence="3">
    <location>
        <begin position="44"/>
        <end position="68"/>
    </location>
</feature>
<feature type="transmembrane region" description="Helical" evidence="4">
    <location>
        <begin position="1447"/>
        <end position="1470"/>
    </location>
</feature>
<keyword evidence="4" id="KW-1133">Transmembrane helix</keyword>
<feature type="repeat" description="NHL" evidence="2">
    <location>
        <begin position="835"/>
        <end position="874"/>
    </location>
</feature>
<dbReference type="PANTHER" id="PTHR24104">
    <property type="entry name" value="E3 UBIQUITIN-PROTEIN LIGASE NHLRC1-RELATED"/>
    <property type="match status" value="1"/>
</dbReference>
<protein>
    <recommendedName>
        <fullName evidence="7">NHL repeat containing protein-like protein</fullName>
    </recommendedName>
</protein>
<dbReference type="InterPro" id="IPR001258">
    <property type="entry name" value="NHL_repeat"/>
</dbReference>
<feature type="repeat" description="NHL" evidence="2">
    <location>
        <begin position="1132"/>
        <end position="1171"/>
    </location>
</feature>
<feature type="transmembrane region" description="Helical" evidence="4">
    <location>
        <begin position="1538"/>
        <end position="1558"/>
    </location>
</feature>
<feature type="transmembrane region" description="Helical" evidence="4">
    <location>
        <begin position="1682"/>
        <end position="1702"/>
    </location>
</feature>
<dbReference type="Gene3D" id="2.120.10.30">
    <property type="entry name" value="TolB, C-terminal domain"/>
    <property type="match status" value="6"/>
</dbReference>
<gene>
    <name evidence="5" type="ORF">VCS650_LOCUS12097</name>
</gene>
<evidence type="ECO:0000313" key="5">
    <source>
        <dbReference type="EMBL" id="CAF0951605.1"/>
    </source>
</evidence>
<feature type="transmembrane region" description="Helical" evidence="4">
    <location>
        <begin position="1714"/>
        <end position="1734"/>
    </location>
</feature>